<evidence type="ECO:0000256" key="2">
    <source>
        <dbReference type="ARBA" id="ARBA00023015"/>
    </source>
</evidence>
<dbReference type="PANTHER" id="PTHR20937">
    <property type="entry name" value="IP14615P"/>
    <property type="match status" value="1"/>
</dbReference>
<protein>
    <recommendedName>
        <fullName evidence="6">BHLH domain-containing protein</fullName>
    </recommendedName>
</protein>
<keyword evidence="4" id="KW-0804">Transcription</keyword>
<evidence type="ECO:0000259" key="6">
    <source>
        <dbReference type="PROSITE" id="PS50888"/>
    </source>
</evidence>
<evidence type="ECO:0000256" key="5">
    <source>
        <dbReference type="ARBA" id="ARBA00023242"/>
    </source>
</evidence>
<dbReference type="GO" id="GO:0046983">
    <property type="term" value="F:protein dimerization activity"/>
    <property type="evidence" value="ECO:0007669"/>
    <property type="project" value="InterPro"/>
</dbReference>
<sequence length="122" mass="14457">MNSEERKRDLETSLASNTDIESSYYKKSACDRERTRMRDMNRAYGLLGEKLQACKPPGKKLSKIESLRRNKRKVNSFEEQVLEHLKVSDVYTEEDDDDDDDEFFLLWIHTFSKKLSQSRDEL</sequence>
<organism evidence="7">
    <name type="scientific">Timema poppense</name>
    <name type="common">Walking stick</name>
    <dbReference type="NCBI Taxonomy" id="170557"/>
    <lineage>
        <taxon>Eukaryota</taxon>
        <taxon>Metazoa</taxon>
        <taxon>Ecdysozoa</taxon>
        <taxon>Arthropoda</taxon>
        <taxon>Hexapoda</taxon>
        <taxon>Insecta</taxon>
        <taxon>Pterygota</taxon>
        <taxon>Neoptera</taxon>
        <taxon>Polyneoptera</taxon>
        <taxon>Phasmatodea</taxon>
        <taxon>Timematodea</taxon>
        <taxon>Timematoidea</taxon>
        <taxon>Timematidae</taxon>
        <taxon>Timema</taxon>
    </lineage>
</organism>
<dbReference type="InterPro" id="IPR040259">
    <property type="entry name" value="Mesogenin/MesP"/>
</dbReference>
<dbReference type="PANTHER" id="PTHR20937:SF3">
    <property type="entry name" value="IP14615P"/>
    <property type="match status" value="1"/>
</dbReference>
<evidence type="ECO:0000256" key="3">
    <source>
        <dbReference type="ARBA" id="ARBA00023125"/>
    </source>
</evidence>
<proteinExistence type="predicted"/>
<evidence type="ECO:0000313" key="7">
    <source>
        <dbReference type="EMBL" id="CAD7416869.1"/>
    </source>
</evidence>
<name>A0A7R9DLD9_TIMPO</name>
<feature type="domain" description="BHLH" evidence="6">
    <location>
        <begin position="24"/>
        <end position="77"/>
    </location>
</feature>
<dbReference type="SUPFAM" id="SSF47459">
    <property type="entry name" value="HLH, helix-loop-helix DNA-binding domain"/>
    <property type="match status" value="1"/>
</dbReference>
<dbReference type="Gene3D" id="4.10.280.10">
    <property type="entry name" value="Helix-loop-helix DNA-binding domain"/>
    <property type="match status" value="1"/>
</dbReference>
<keyword evidence="1" id="KW-0217">Developmental protein</keyword>
<dbReference type="PROSITE" id="PS50888">
    <property type="entry name" value="BHLH"/>
    <property type="match status" value="1"/>
</dbReference>
<keyword evidence="3" id="KW-0238">DNA-binding</keyword>
<keyword evidence="2" id="KW-0805">Transcription regulation</keyword>
<keyword evidence="5" id="KW-0539">Nucleus</keyword>
<gene>
    <name evidence="7" type="ORF">TPSB3V08_LOCUS11362</name>
</gene>
<reference evidence="7" key="1">
    <citation type="submission" date="2020-11" db="EMBL/GenBank/DDBJ databases">
        <authorList>
            <person name="Tran Van P."/>
        </authorList>
    </citation>
    <scope>NUCLEOTIDE SEQUENCE</scope>
</reference>
<dbReference type="InterPro" id="IPR011598">
    <property type="entry name" value="bHLH_dom"/>
</dbReference>
<dbReference type="GO" id="GO:0005634">
    <property type="term" value="C:nucleus"/>
    <property type="evidence" value="ECO:0007669"/>
    <property type="project" value="TreeGrafter"/>
</dbReference>
<accession>A0A7R9DLD9</accession>
<dbReference type="InterPro" id="IPR036638">
    <property type="entry name" value="HLH_DNA-bd_sf"/>
</dbReference>
<dbReference type="EMBL" id="OD012124">
    <property type="protein sequence ID" value="CAD7416869.1"/>
    <property type="molecule type" value="Genomic_DNA"/>
</dbReference>
<dbReference type="Pfam" id="PF00010">
    <property type="entry name" value="HLH"/>
    <property type="match status" value="1"/>
</dbReference>
<dbReference type="GO" id="GO:0000981">
    <property type="term" value="F:DNA-binding transcription factor activity, RNA polymerase II-specific"/>
    <property type="evidence" value="ECO:0007669"/>
    <property type="project" value="TreeGrafter"/>
</dbReference>
<dbReference type="GO" id="GO:0000978">
    <property type="term" value="F:RNA polymerase II cis-regulatory region sequence-specific DNA binding"/>
    <property type="evidence" value="ECO:0007669"/>
    <property type="project" value="TreeGrafter"/>
</dbReference>
<dbReference type="AlphaFoldDB" id="A0A7R9DLD9"/>
<evidence type="ECO:0000256" key="4">
    <source>
        <dbReference type="ARBA" id="ARBA00023163"/>
    </source>
</evidence>
<evidence type="ECO:0000256" key="1">
    <source>
        <dbReference type="ARBA" id="ARBA00022473"/>
    </source>
</evidence>
<dbReference type="GO" id="GO:0001707">
    <property type="term" value="P:mesoderm formation"/>
    <property type="evidence" value="ECO:0007669"/>
    <property type="project" value="TreeGrafter"/>
</dbReference>
<dbReference type="SMART" id="SM00353">
    <property type="entry name" value="HLH"/>
    <property type="match status" value="1"/>
</dbReference>